<accession>A0ACD5GMR1</accession>
<protein>
    <submittedName>
        <fullName evidence="1">Plasmid maintenance protein</fullName>
    </submittedName>
</protein>
<sequence>MKNFVNNTKNTLSKNNLQHKLIVLISTLKYINIKHKKYIQSNILYYFNANLKRNGQNIIKLKTLQNYLYKLEKELKITTNYYKHLGVNCGTEIYYKLNYSKKECYQKINQYFKEKKDSRFQNRAKRGLKEKFTRKGNVNLEECFNNKHNNIKEEKRNNKIEKYQIKKYFNKCNFLSKKTLSILNLDINKDTLIEVLKIVKKIEISLTKDKKINLNRSCLKEKQNELKKMLSDTQKQLEKKGYNAEQLKTNIQKAYEIYKTKPHFIIEYQKYEDLSKIKRKLEKSIEIKKESPQKNFDHIKINILNILIEQLKKESKIEVIKPIIKTYLNDKKKLEYNKVFDKYYYELLEIIKKVNKEAV</sequence>
<keyword evidence="1" id="KW-0614">Plasmid</keyword>
<geneLocation type="plasmid" evidence="1 2">
    <name>cp32-28-4</name>
</geneLocation>
<name>A0ACD5GMR1_9SPIR</name>
<gene>
    <name evidence="1" type="ORF">QIA44_05815</name>
</gene>
<reference evidence="1" key="1">
    <citation type="submission" date="2024-11" db="EMBL/GenBank/DDBJ databases">
        <title>Sequencing of Borrelia variable plasmids from multiple Borrelia sensu lato isolates.</title>
        <authorList>
            <person name="Mongodin E.F."/>
            <person name="Rudenko N."/>
            <person name="Fraser C.M."/>
            <person name="Schutzer S."/>
            <person name="Luft B."/>
            <person name="Morgan R."/>
            <person name="Casjens S."/>
            <person name="Qiu W."/>
        </authorList>
    </citation>
    <scope>NUCLEOTIDE SEQUENCE</scope>
    <source>
        <strain evidence="1">PotiB3</strain>
    </source>
</reference>
<dbReference type="EMBL" id="CP179542">
    <property type="protein sequence ID" value="XPK47229.1"/>
    <property type="molecule type" value="Genomic_DNA"/>
</dbReference>
<evidence type="ECO:0000313" key="2">
    <source>
        <dbReference type="Proteomes" id="UP001301963"/>
    </source>
</evidence>
<dbReference type="Proteomes" id="UP001301963">
    <property type="component" value="Plasmid cp32-28-4"/>
</dbReference>
<keyword evidence="2" id="KW-1185">Reference proteome</keyword>
<evidence type="ECO:0000313" key="1">
    <source>
        <dbReference type="EMBL" id="XPK47229.1"/>
    </source>
</evidence>
<organism evidence="1 2">
    <name type="scientific">Borreliella lusitaniae</name>
    <dbReference type="NCBI Taxonomy" id="100177"/>
    <lineage>
        <taxon>Bacteria</taxon>
        <taxon>Pseudomonadati</taxon>
        <taxon>Spirochaetota</taxon>
        <taxon>Spirochaetia</taxon>
        <taxon>Spirochaetales</taxon>
        <taxon>Borreliaceae</taxon>
        <taxon>Borreliella</taxon>
    </lineage>
</organism>
<proteinExistence type="predicted"/>